<dbReference type="EMBL" id="UPXZ01000036">
    <property type="protein sequence ID" value="VBB46864.1"/>
    <property type="molecule type" value="Genomic_DNA"/>
</dbReference>
<protein>
    <submittedName>
        <fullName evidence="2">Glycosyl transferase family 2</fullName>
    </submittedName>
</protein>
<dbReference type="InterPro" id="IPR029044">
    <property type="entry name" value="Nucleotide-diphossugar_trans"/>
</dbReference>
<feature type="domain" description="Glycosyltransferase 2-like" evidence="1">
    <location>
        <begin position="7"/>
        <end position="131"/>
    </location>
</feature>
<dbReference type="SUPFAM" id="SSF53448">
    <property type="entry name" value="Nucleotide-diphospho-sugar transferases"/>
    <property type="match status" value="1"/>
</dbReference>
<dbReference type="GO" id="GO:0016740">
    <property type="term" value="F:transferase activity"/>
    <property type="evidence" value="ECO:0007669"/>
    <property type="project" value="UniProtKB-KW"/>
</dbReference>
<dbReference type="Pfam" id="PF00535">
    <property type="entry name" value="Glycos_transf_2"/>
    <property type="match status" value="1"/>
</dbReference>
<evidence type="ECO:0000259" key="1">
    <source>
        <dbReference type="Pfam" id="PF00535"/>
    </source>
</evidence>
<dbReference type="InterPro" id="IPR001173">
    <property type="entry name" value="Glyco_trans_2-like"/>
</dbReference>
<dbReference type="AlphaFoldDB" id="A0A653AGQ0"/>
<evidence type="ECO:0000313" key="2">
    <source>
        <dbReference type="EMBL" id="VBB46864.1"/>
    </source>
</evidence>
<accession>A0A653AGQ0</accession>
<keyword evidence="2" id="KW-0808">Transferase</keyword>
<name>A0A653AGQ0_9BACT</name>
<sequence>MNNSIEIVIVLYQCSLEESVTFRTLNKQLDKITVDYEIVIYNNDKNTKIENSCFLIVNSEENKKLEGAYNFALEKAIKNGKSWILLLDQDTLIPENYFKELENLFSQDISSDLAVIVPKLTSNNKVISPVSVSSLMRFEREINSTGYTNKRINALNSLSLFSVQFINSIGGFSKEYPFDMHDHWCYNQIFKHQKEVYILNISAEHNSSFLNLEENVSINRYKEFLKAESKFIRNELGVFKYMCHKIKLIGRSIKQMAKNKDKRYAGATLKYVFFRF</sequence>
<dbReference type="Gene3D" id="3.90.550.10">
    <property type="entry name" value="Spore Coat Polysaccharide Biosynthesis Protein SpsA, Chain A"/>
    <property type="match status" value="1"/>
</dbReference>
<gene>
    <name evidence="2" type="ORF">TRIP_D410127</name>
</gene>
<reference evidence="2" key="1">
    <citation type="submission" date="2018-07" db="EMBL/GenBank/DDBJ databases">
        <authorList>
            <consortium name="Genoscope - CEA"/>
            <person name="William W."/>
        </authorList>
    </citation>
    <scope>NUCLEOTIDE SEQUENCE</scope>
    <source>
        <strain evidence="2">IK1</strain>
    </source>
</reference>
<organism evidence="2">
    <name type="scientific">uncultured Paludibacter sp</name>
    <dbReference type="NCBI Taxonomy" id="497635"/>
    <lineage>
        <taxon>Bacteria</taxon>
        <taxon>Pseudomonadati</taxon>
        <taxon>Bacteroidota</taxon>
        <taxon>Bacteroidia</taxon>
        <taxon>Bacteroidales</taxon>
        <taxon>Paludibacteraceae</taxon>
        <taxon>Paludibacter</taxon>
        <taxon>environmental samples</taxon>
    </lineage>
</organism>
<proteinExistence type="predicted"/>